<name>A0A239KDH8_9SPHN</name>
<dbReference type="RefSeq" id="WP_089221310.1">
    <property type="nucleotide sequence ID" value="NZ_FZOS01000050.1"/>
</dbReference>
<evidence type="ECO:0000313" key="1">
    <source>
        <dbReference type="EMBL" id="SNT15723.1"/>
    </source>
</evidence>
<organism evidence="1 2">
    <name type="scientific">Edaphosphingomonas laterariae</name>
    <dbReference type="NCBI Taxonomy" id="861865"/>
    <lineage>
        <taxon>Bacteria</taxon>
        <taxon>Pseudomonadati</taxon>
        <taxon>Pseudomonadota</taxon>
        <taxon>Alphaproteobacteria</taxon>
        <taxon>Sphingomonadales</taxon>
        <taxon>Rhizorhabdaceae</taxon>
        <taxon>Edaphosphingomonas</taxon>
    </lineage>
</organism>
<keyword evidence="1" id="KW-0067">ATP-binding</keyword>
<dbReference type="OrthoDB" id="1496333at2"/>
<dbReference type="SUPFAM" id="SSF52540">
    <property type="entry name" value="P-loop containing nucleoside triphosphate hydrolases"/>
    <property type="match status" value="1"/>
</dbReference>
<dbReference type="InterPro" id="IPR027417">
    <property type="entry name" value="P-loop_NTPase"/>
</dbReference>
<dbReference type="Pfam" id="PF13481">
    <property type="entry name" value="AAA_25"/>
    <property type="match status" value="1"/>
</dbReference>
<keyword evidence="2" id="KW-1185">Reference proteome</keyword>
<dbReference type="EMBL" id="FZOS01000050">
    <property type="protein sequence ID" value="SNT15723.1"/>
    <property type="molecule type" value="Genomic_DNA"/>
</dbReference>
<gene>
    <name evidence="1" type="ORF">SAMN06295912_1507</name>
</gene>
<sequence>MPLDPSFEDDVPSWMDEPPAYGEPVTAPAAIKATPFTWRAEADIPRRQWLYGRHLLRDFLSVDVAAGGVGKSSLKIGEALALASGRDIYGQTLHEGPLRVWLYNLEDPAEETERRLHATAKRFRIQPEDIADRLFVDSGRDQRCVIAEDNMSGVRIIRPVVDSIIDEIKARNIDVLILDPFVSSHAVSENDNMAIDMVAKEWARVAGVTGCAINLVHHVRKQNGQEATADSARGASALIGAARSVMVFNRMTKDEAEKVGVSEAEARFFFRVDNDKANLAPPGSTTWYRMNNVDLDNGDSVGVACPWKAPDAFDGITVAHVMRVQKAVGAGEWRENRQSNAWVGRAVADALMMDADDPKDTKRITILVKEWIKNGVLEVVEQEDSARRKRKFVVVGNWVTE</sequence>
<accession>A0A239KDH8</accession>
<protein>
    <submittedName>
        <fullName evidence="1">Plasmid and phage replicative helicase</fullName>
    </submittedName>
</protein>
<dbReference type="Proteomes" id="UP000198281">
    <property type="component" value="Unassembled WGS sequence"/>
</dbReference>
<keyword evidence="1" id="KW-0547">Nucleotide-binding</keyword>
<keyword evidence="1" id="KW-0347">Helicase</keyword>
<evidence type="ECO:0000313" key="2">
    <source>
        <dbReference type="Proteomes" id="UP000198281"/>
    </source>
</evidence>
<reference evidence="2" key="1">
    <citation type="submission" date="2017-06" db="EMBL/GenBank/DDBJ databases">
        <authorList>
            <person name="Varghese N."/>
            <person name="Submissions S."/>
        </authorList>
    </citation>
    <scope>NUCLEOTIDE SEQUENCE [LARGE SCALE GENOMIC DNA]</scope>
    <source>
        <strain evidence="2">LNB2</strain>
    </source>
</reference>
<dbReference type="Gene3D" id="3.40.50.300">
    <property type="entry name" value="P-loop containing nucleotide triphosphate hydrolases"/>
    <property type="match status" value="1"/>
</dbReference>
<proteinExistence type="predicted"/>
<dbReference type="AlphaFoldDB" id="A0A239KDH8"/>
<keyword evidence="1" id="KW-0378">Hydrolase</keyword>
<dbReference type="GO" id="GO:0004386">
    <property type="term" value="F:helicase activity"/>
    <property type="evidence" value="ECO:0007669"/>
    <property type="project" value="UniProtKB-KW"/>
</dbReference>